<dbReference type="InterPro" id="IPR037069">
    <property type="entry name" value="AcylCoA_DH/ox_N_sf"/>
</dbReference>
<evidence type="ECO:0000256" key="1">
    <source>
        <dbReference type="ARBA" id="ARBA00001974"/>
    </source>
</evidence>
<feature type="domain" description="Acyl-CoA oxidase/dehydrogenase middle" evidence="11">
    <location>
        <begin position="190"/>
        <end position="290"/>
    </location>
</feature>
<evidence type="ECO:0000256" key="7">
    <source>
        <dbReference type="ARBA" id="ARBA00023002"/>
    </source>
</evidence>
<keyword evidence="7 9" id="KW-0560">Oxidoreductase</keyword>
<dbReference type="Pfam" id="PF00441">
    <property type="entry name" value="Acyl-CoA_dh_1"/>
    <property type="match status" value="1"/>
</dbReference>
<evidence type="ECO:0000259" key="10">
    <source>
        <dbReference type="Pfam" id="PF00441"/>
    </source>
</evidence>
<evidence type="ECO:0000313" key="14">
    <source>
        <dbReference type="EMBL" id="RLU24534.1"/>
    </source>
</evidence>
<evidence type="ECO:0000256" key="8">
    <source>
        <dbReference type="ARBA" id="ARBA00023128"/>
    </source>
</evidence>
<comment type="caution">
    <text evidence="14">The sequence shown here is derived from an EMBL/GenBank/DDBJ whole genome shotgun (WGS) entry which is preliminary data.</text>
</comment>
<accession>A0A3L8DVR3</accession>
<dbReference type="OrthoDB" id="354at2759"/>
<dbReference type="InterPro" id="IPR046373">
    <property type="entry name" value="Acyl-CoA_Oxase/DH_mid-dom_sf"/>
</dbReference>
<dbReference type="Pfam" id="PF02771">
    <property type="entry name" value="Acyl-CoA_dh_N"/>
    <property type="match status" value="1"/>
</dbReference>
<dbReference type="GO" id="GO:0003995">
    <property type="term" value="F:acyl-CoA dehydrogenase activity"/>
    <property type="evidence" value="ECO:0007669"/>
    <property type="project" value="TreeGrafter"/>
</dbReference>
<dbReference type="GO" id="GO:0050660">
    <property type="term" value="F:flavin adenine dinucleotide binding"/>
    <property type="evidence" value="ECO:0007669"/>
    <property type="project" value="InterPro"/>
</dbReference>
<feature type="domain" description="Acyl-CoA dehydrogenase/oxidase N-terminal" evidence="12">
    <location>
        <begin position="106"/>
        <end position="185"/>
    </location>
</feature>
<feature type="domain" description="ACAD9/ACADV-like C-terminal" evidence="13">
    <location>
        <begin position="499"/>
        <end position="617"/>
    </location>
</feature>
<dbReference type="Gene3D" id="1.10.540.10">
    <property type="entry name" value="Acyl-CoA dehydrogenase/oxidase, N-terminal domain"/>
    <property type="match status" value="1"/>
</dbReference>
<feature type="domain" description="Acyl-CoA dehydrogenase/oxidase C-terminal" evidence="10">
    <location>
        <begin position="311"/>
        <end position="438"/>
    </location>
</feature>
<dbReference type="InterPro" id="IPR049448">
    <property type="entry name" value="ACAD9/ACADV-like_C"/>
</dbReference>
<keyword evidence="4 9" id="KW-0285">Flavoprotein</keyword>
<comment type="similarity">
    <text evidence="3 9">Belongs to the acyl-CoA dehydrogenase family.</text>
</comment>
<dbReference type="InterPro" id="IPR036250">
    <property type="entry name" value="AcylCo_DH-like_C"/>
</dbReference>
<evidence type="ECO:0000259" key="13">
    <source>
        <dbReference type="Pfam" id="PF21343"/>
    </source>
</evidence>
<dbReference type="PANTHER" id="PTHR43884:SF9">
    <property type="entry name" value="COMPLEX I ASSEMBLY FACTOR ACAD9, MITOCHONDRIAL"/>
    <property type="match status" value="1"/>
</dbReference>
<name>A0A3L8DVR3_OOCBI</name>
<dbReference type="Gene3D" id="2.40.110.10">
    <property type="entry name" value="Butyryl-CoA Dehydrogenase, subunit A, domain 2"/>
    <property type="match status" value="1"/>
</dbReference>
<keyword evidence="5 9" id="KW-0274">FAD</keyword>
<dbReference type="SUPFAM" id="SSF56645">
    <property type="entry name" value="Acyl-CoA dehydrogenase NM domain-like"/>
    <property type="match status" value="1"/>
</dbReference>
<proteinExistence type="inferred from homology"/>
<evidence type="ECO:0008006" key="15">
    <source>
        <dbReference type="Google" id="ProtNLM"/>
    </source>
</evidence>
<reference evidence="14" key="2">
    <citation type="submission" date="2018-07" db="EMBL/GenBank/DDBJ databases">
        <authorList>
            <person name="Mckenzie S.K."/>
            <person name="Kronauer D.J.C."/>
        </authorList>
    </citation>
    <scope>NUCLEOTIDE SEQUENCE</scope>
    <source>
        <strain evidence="14">Clonal line C1</strain>
    </source>
</reference>
<dbReference type="InterPro" id="IPR006091">
    <property type="entry name" value="Acyl-CoA_Oxase/DH_mid-dom"/>
</dbReference>
<evidence type="ECO:0000259" key="12">
    <source>
        <dbReference type="Pfam" id="PF02771"/>
    </source>
</evidence>
<organism evidence="14">
    <name type="scientific">Ooceraea biroi</name>
    <name type="common">Clonal raider ant</name>
    <name type="synonym">Cerapachys biroi</name>
    <dbReference type="NCBI Taxonomy" id="2015173"/>
    <lineage>
        <taxon>Eukaryota</taxon>
        <taxon>Metazoa</taxon>
        <taxon>Ecdysozoa</taxon>
        <taxon>Arthropoda</taxon>
        <taxon>Hexapoda</taxon>
        <taxon>Insecta</taxon>
        <taxon>Pterygota</taxon>
        <taxon>Neoptera</taxon>
        <taxon>Endopterygota</taxon>
        <taxon>Hymenoptera</taxon>
        <taxon>Apocrita</taxon>
        <taxon>Aculeata</taxon>
        <taxon>Formicoidea</taxon>
        <taxon>Formicidae</taxon>
        <taxon>Dorylinae</taxon>
        <taxon>Ooceraea</taxon>
    </lineage>
</organism>
<dbReference type="Pfam" id="PF02770">
    <property type="entry name" value="Acyl-CoA_dh_M"/>
    <property type="match status" value="1"/>
</dbReference>
<dbReference type="InterPro" id="IPR013786">
    <property type="entry name" value="AcylCoA_DH/ox_N"/>
</dbReference>
<evidence type="ECO:0000259" key="11">
    <source>
        <dbReference type="Pfam" id="PF02770"/>
    </source>
</evidence>
<keyword evidence="6" id="KW-0809">Transit peptide</keyword>
<dbReference type="SUPFAM" id="SSF47203">
    <property type="entry name" value="Acyl-CoA dehydrogenase C-terminal domain-like"/>
    <property type="match status" value="1"/>
</dbReference>
<dbReference type="GO" id="GO:0006631">
    <property type="term" value="P:fatty acid metabolic process"/>
    <property type="evidence" value="ECO:0007669"/>
    <property type="project" value="UniProtKB-ARBA"/>
</dbReference>
<dbReference type="GO" id="GO:0005739">
    <property type="term" value="C:mitochondrion"/>
    <property type="evidence" value="ECO:0007669"/>
    <property type="project" value="UniProtKB-SubCell"/>
</dbReference>
<keyword evidence="8" id="KW-0496">Mitochondrion</keyword>
<evidence type="ECO:0000256" key="4">
    <source>
        <dbReference type="ARBA" id="ARBA00022630"/>
    </source>
</evidence>
<dbReference type="InterPro" id="IPR009075">
    <property type="entry name" value="AcylCo_DH/oxidase_C"/>
</dbReference>
<comment type="cofactor">
    <cofactor evidence="1 9">
        <name>FAD</name>
        <dbReference type="ChEBI" id="CHEBI:57692"/>
    </cofactor>
</comment>
<dbReference type="PANTHER" id="PTHR43884">
    <property type="entry name" value="ACYL-COA DEHYDROGENASE"/>
    <property type="match status" value="1"/>
</dbReference>
<dbReference type="Proteomes" id="UP000279307">
    <property type="component" value="Chromosome 3"/>
</dbReference>
<protein>
    <recommendedName>
        <fullName evidence="15">Acyl-CoA dehydrogenase family member 9, mitochondrial</fullName>
    </recommendedName>
</protein>
<dbReference type="InterPro" id="IPR009100">
    <property type="entry name" value="AcylCoA_DH/oxidase_NM_dom_sf"/>
</dbReference>
<evidence type="ECO:0000256" key="5">
    <source>
        <dbReference type="ARBA" id="ARBA00022827"/>
    </source>
</evidence>
<sequence>MLARRCFCKRLWQAPCNYASVRLTQSMSQEVNLETINLDMRLPVASKKGPQREPFMKNIFLGPFDKEILYFPEPQSKDRHTRFYEWLQSIERYVSDNLKDPQNVNKNEVLSHLRDLGVFRSNVEEQHLGLRLNHSEQAKVVEVLSALPWLGSYMVNNHIAPLNVMYNMATADQKAKYLPKIATGECVPTVCFTEPDGAINTDNINTMAMLSECSEYWVLNGEKALVANGQDSNLFIVFGQCNHHPFVNPKHSTFSVFLVERNFSGITCESVNSLVGRRPHNHISTITFKDTKVPKENVMENATSVMKVLVDFLAPGNRHIAPQAIGTLRNFTKLLLKYILQRKHLNRDLHEYEGIQEVIGKTASTLYGMESALYMTTGMMDLHENQDCALENAMVETYCASECVARIYEGLQIIGAHSYLRENPYMEILEDALSYTLFDSYNLESNTYIGLLGLQHSGKYLREHIFKLRNPMYHPDHILRWLFGKDEQLKLDLGDHMHPSLSMGSELLEKCLARLQTCTWVLLKEHGKEVTNRQMDVRRLSELATRTFVLIAVFSRASRAYCIGLRNAEMDQQAAGSIAILTLDRIKVLAEEIQSTQFNNGDRFHKKIAELMFNKKDYFAEHPLDRSY</sequence>
<dbReference type="AlphaFoldDB" id="A0A3L8DVR3"/>
<dbReference type="EMBL" id="QOIP01000003">
    <property type="protein sequence ID" value="RLU24534.1"/>
    <property type="molecule type" value="Genomic_DNA"/>
</dbReference>
<gene>
    <name evidence="14" type="ORF">DMN91_002623</name>
</gene>
<evidence type="ECO:0000256" key="3">
    <source>
        <dbReference type="ARBA" id="ARBA00009347"/>
    </source>
</evidence>
<evidence type="ECO:0000256" key="9">
    <source>
        <dbReference type="RuleBase" id="RU362125"/>
    </source>
</evidence>
<evidence type="ECO:0000256" key="2">
    <source>
        <dbReference type="ARBA" id="ARBA00004173"/>
    </source>
</evidence>
<reference evidence="14" key="1">
    <citation type="journal article" date="2018" name="Genome Res.">
        <title>The genomic architecture and molecular evolution of ant odorant receptors.</title>
        <authorList>
            <person name="McKenzie S.K."/>
            <person name="Kronauer D.J.C."/>
        </authorList>
    </citation>
    <scope>NUCLEOTIDE SEQUENCE [LARGE SCALE GENOMIC DNA]</scope>
    <source>
        <strain evidence="14">Clonal line C1</strain>
    </source>
</reference>
<dbReference type="Pfam" id="PF21343">
    <property type="entry name" value="ACAD9-ACADV_C"/>
    <property type="match status" value="1"/>
</dbReference>
<evidence type="ECO:0000256" key="6">
    <source>
        <dbReference type="ARBA" id="ARBA00022946"/>
    </source>
</evidence>
<comment type="subcellular location">
    <subcellularLocation>
        <location evidence="2">Mitochondrion</location>
    </subcellularLocation>
</comment>
<dbReference type="Gene3D" id="1.20.140.10">
    <property type="entry name" value="Butyryl-CoA Dehydrogenase, subunit A, domain 3"/>
    <property type="match status" value="2"/>
</dbReference>